<accession>A0AAW8R1N8</accession>
<evidence type="ECO:0000256" key="2">
    <source>
        <dbReference type="ARBA" id="ARBA00023125"/>
    </source>
</evidence>
<dbReference type="PROSITE" id="PS00041">
    <property type="entry name" value="HTH_ARAC_FAMILY_1"/>
    <property type="match status" value="1"/>
</dbReference>
<dbReference type="PROSITE" id="PS01124">
    <property type="entry name" value="HTH_ARAC_FAMILY_2"/>
    <property type="match status" value="1"/>
</dbReference>
<dbReference type="GO" id="GO:0003700">
    <property type="term" value="F:DNA-binding transcription factor activity"/>
    <property type="evidence" value="ECO:0007669"/>
    <property type="project" value="InterPro"/>
</dbReference>
<sequence>MDRLSDILNRFSMDAGVFFTGNLCGMSSFELDKEEPVHGHLHLLRAGKLKIVRPGLAPIILDEPSVMYFPRGNTHRFETDPELGADLVCATIHYQTVASNPIVSALPELVHYPLSEHPSLGRSAAWLFEEAFASKCGRQPMINRLCDIFIIQILREVLAQDSVSQGLLSGLSHPQLSRVLTKIHEAPEANWTLDNMASDAGMSRSKFAAIFKELLGQTPGDYVADWRMSIAQTLLKKEQSVGIVAHTLGYENGSAFARVFRKRVGMSPKEWLKSLVQ</sequence>
<dbReference type="Pfam" id="PF12833">
    <property type="entry name" value="HTH_18"/>
    <property type="match status" value="1"/>
</dbReference>
<protein>
    <submittedName>
        <fullName evidence="5">AraC family transcriptional regulator</fullName>
    </submittedName>
</protein>
<evidence type="ECO:0000313" key="6">
    <source>
        <dbReference type="Proteomes" id="UP001249020"/>
    </source>
</evidence>
<evidence type="ECO:0000313" key="5">
    <source>
        <dbReference type="EMBL" id="MDT0583167.1"/>
    </source>
</evidence>
<evidence type="ECO:0000256" key="1">
    <source>
        <dbReference type="ARBA" id="ARBA00023015"/>
    </source>
</evidence>
<keyword evidence="3" id="KW-0804">Transcription</keyword>
<dbReference type="GO" id="GO:0043565">
    <property type="term" value="F:sequence-specific DNA binding"/>
    <property type="evidence" value="ECO:0007669"/>
    <property type="project" value="InterPro"/>
</dbReference>
<proteinExistence type="predicted"/>
<evidence type="ECO:0000256" key="3">
    <source>
        <dbReference type="ARBA" id="ARBA00023163"/>
    </source>
</evidence>
<dbReference type="PANTHER" id="PTHR46796:SF7">
    <property type="entry name" value="ARAC FAMILY TRANSCRIPTIONAL REGULATOR"/>
    <property type="match status" value="1"/>
</dbReference>
<dbReference type="AlphaFoldDB" id="A0AAW8R1N8"/>
<comment type="caution">
    <text evidence="5">The sequence shown here is derived from an EMBL/GenBank/DDBJ whole genome shotgun (WGS) entry which is preliminary data.</text>
</comment>
<dbReference type="SMART" id="SM00342">
    <property type="entry name" value="HTH_ARAC"/>
    <property type="match status" value="1"/>
</dbReference>
<reference evidence="5 6" key="1">
    <citation type="submission" date="2023-09" db="EMBL/GenBank/DDBJ databases">
        <authorList>
            <person name="Rey-Velasco X."/>
        </authorList>
    </citation>
    <scope>NUCLEOTIDE SEQUENCE [LARGE SCALE GENOMIC DNA]</scope>
    <source>
        <strain evidence="5 6">W409</strain>
    </source>
</reference>
<dbReference type="InterPro" id="IPR050204">
    <property type="entry name" value="AraC_XylS_family_regulators"/>
</dbReference>
<dbReference type="Proteomes" id="UP001249020">
    <property type="component" value="Unassembled WGS sequence"/>
</dbReference>
<dbReference type="PANTHER" id="PTHR46796">
    <property type="entry name" value="HTH-TYPE TRANSCRIPTIONAL ACTIVATOR RHAS-RELATED"/>
    <property type="match status" value="1"/>
</dbReference>
<dbReference type="InterPro" id="IPR032783">
    <property type="entry name" value="AraC_lig"/>
</dbReference>
<dbReference type="InterPro" id="IPR018060">
    <property type="entry name" value="HTH_AraC"/>
</dbReference>
<keyword evidence="6" id="KW-1185">Reference proteome</keyword>
<dbReference type="EMBL" id="JAVRIE010000004">
    <property type="protein sequence ID" value="MDT0583167.1"/>
    <property type="molecule type" value="Genomic_DNA"/>
</dbReference>
<gene>
    <name evidence="5" type="ORF">RM544_11510</name>
</gene>
<dbReference type="RefSeq" id="WP_311361935.1">
    <property type="nucleotide sequence ID" value="NZ_JAVRIE010000004.1"/>
</dbReference>
<dbReference type="SUPFAM" id="SSF46689">
    <property type="entry name" value="Homeodomain-like"/>
    <property type="match status" value="2"/>
</dbReference>
<keyword evidence="1" id="KW-0805">Transcription regulation</keyword>
<keyword evidence="2" id="KW-0238">DNA-binding</keyword>
<feature type="domain" description="HTH araC/xylS-type" evidence="4">
    <location>
        <begin position="177"/>
        <end position="274"/>
    </location>
</feature>
<dbReference type="Pfam" id="PF12852">
    <property type="entry name" value="Cupin_6"/>
    <property type="match status" value="1"/>
</dbReference>
<name>A0AAW8R1N8_9ALTE</name>
<evidence type="ECO:0000259" key="4">
    <source>
        <dbReference type="PROSITE" id="PS01124"/>
    </source>
</evidence>
<organism evidence="5 6">
    <name type="scientific">Brumicola blandensis</name>
    <dbReference type="NCBI Taxonomy" id="3075611"/>
    <lineage>
        <taxon>Bacteria</taxon>
        <taxon>Pseudomonadati</taxon>
        <taxon>Pseudomonadota</taxon>
        <taxon>Gammaproteobacteria</taxon>
        <taxon>Alteromonadales</taxon>
        <taxon>Alteromonadaceae</taxon>
        <taxon>Brumicola</taxon>
    </lineage>
</organism>
<dbReference type="InterPro" id="IPR009057">
    <property type="entry name" value="Homeodomain-like_sf"/>
</dbReference>
<dbReference type="Gene3D" id="1.10.10.60">
    <property type="entry name" value="Homeodomain-like"/>
    <property type="match status" value="2"/>
</dbReference>
<dbReference type="InterPro" id="IPR018062">
    <property type="entry name" value="HTH_AraC-typ_CS"/>
</dbReference>